<reference evidence="2 3" key="1">
    <citation type="submission" date="2021-03" db="EMBL/GenBank/DDBJ databases">
        <authorList>
            <person name="Kanchanasin P."/>
            <person name="Saeng-In P."/>
            <person name="Phongsopitanun W."/>
            <person name="Yuki M."/>
            <person name="Kudo T."/>
            <person name="Ohkuma M."/>
            <person name="Tanasupawat S."/>
        </authorList>
    </citation>
    <scope>NUCLEOTIDE SEQUENCE [LARGE SCALE GENOMIC DNA]</scope>
    <source>
        <strain evidence="2 3">L46</strain>
    </source>
</reference>
<feature type="region of interest" description="Disordered" evidence="1">
    <location>
        <begin position="1"/>
        <end position="22"/>
    </location>
</feature>
<dbReference type="InterPro" id="IPR040442">
    <property type="entry name" value="Pyrv_kinase-like_dom_sf"/>
</dbReference>
<proteinExistence type="predicted"/>
<evidence type="ECO:0000313" key="2">
    <source>
        <dbReference type="EMBL" id="MBO2437631.1"/>
    </source>
</evidence>
<dbReference type="Gene3D" id="3.20.20.60">
    <property type="entry name" value="Phosphoenolpyruvate-binding domains"/>
    <property type="match status" value="1"/>
</dbReference>
<keyword evidence="3" id="KW-1185">Reference proteome</keyword>
<gene>
    <name evidence="2" type="ORF">J4557_08890</name>
</gene>
<dbReference type="Pfam" id="PF13714">
    <property type="entry name" value="PEP_mutase"/>
    <property type="match status" value="1"/>
</dbReference>
<dbReference type="EMBL" id="JAGEOK010000005">
    <property type="protein sequence ID" value="MBO2437631.1"/>
    <property type="molecule type" value="Genomic_DNA"/>
</dbReference>
<evidence type="ECO:0000256" key="1">
    <source>
        <dbReference type="SAM" id="MobiDB-lite"/>
    </source>
</evidence>
<name>A0ABS3QUT4_9ACTN</name>
<dbReference type="Proteomes" id="UP000666915">
    <property type="component" value="Unassembled WGS sequence"/>
</dbReference>
<dbReference type="PANTHER" id="PTHR42905">
    <property type="entry name" value="PHOSPHOENOLPYRUVATE CARBOXYLASE"/>
    <property type="match status" value="1"/>
</dbReference>
<accession>A0ABS3QUT4</accession>
<protein>
    <submittedName>
        <fullName evidence="2">Oxaloacetate decarboxylase</fullName>
    </submittedName>
</protein>
<dbReference type="SUPFAM" id="SSF51621">
    <property type="entry name" value="Phosphoenolpyruvate/pyruvate domain"/>
    <property type="match status" value="1"/>
</dbReference>
<dbReference type="InterPro" id="IPR015813">
    <property type="entry name" value="Pyrv/PenolPyrv_kinase-like_dom"/>
</dbReference>
<evidence type="ECO:0000313" key="3">
    <source>
        <dbReference type="Proteomes" id="UP000666915"/>
    </source>
</evidence>
<dbReference type="InterPro" id="IPR039556">
    <property type="entry name" value="ICL/PEPM"/>
</dbReference>
<dbReference type="PANTHER" id="PTHR42905:SF5">
    <property type="entry name" value="CARBOXYVINYL-CARBOXYPHOSPHONATE PHOSPHORYLMUTASE, CHLOROPLASTIC"/>
    <property type="match status" value="1"/>
</dbReference>
<organism evidence="2 3">
    <name type="scientific">Actinomadura nitritigenes</name>
    <dbReference type="NCBI Taxonomy" id="134602"/>
    <lineage>
        <taxon>Bacteria</taxon>
        <taxon>Bacillati</taxon>
        <taxon>Actinomycetota</taxon>
        <taxon>Actinomycetes</taxon>
        <taxon>Streptosporangiales</taxon>
        <taxon>Thermomonosporaceae</taxon>
        <taxon>Actinomadura</taxon>
    </lineage>
</organism>
<dbReference type="RefSeq" id="WP_208265963.1">
    <property type="nucleotide sequence ID" value="NZ_BAAAGM010000026.1"/>
</dbReference>
<dbReference type="CDD" id="cd00377">
    <property type="entry name" value="ICL_PEPM"/>
    <property type="match status" value="1"/>
</dbReference>
<sequence length="331" mass="34687">MPHTPPWEPGLLASLTGVGPGPSARDKRVALRAALARTVPRPDADGPGTGIEPLVLPGATDALGARLVEDAGFAAVYATGAGLANAVFGLPDIGLISQTEVADHAGRLTEATRIPLVCDADTGYGGPLAAMRTVRLLERAGVAGLQLEDQEMPKRCGHFDAHALIPSGHMRTKIAAACEARTDDALVIVARTDARSAHGIDEAIERGRAYAEAGADVLFVEAPRTVDELALVGRELAGVPLIVNVVEGGKTPQLDVAEYAELGFGVVLFANYLMRSMHLAGQEALAHLKEHGETASRAGRMAGWEQRQSLFNLPRFSAAERALDREPGSAP</sequence>
<comment type="caution">
    <text evidence="2">The sequence shown here is derived from an EMBL/GenBank/DDBJ whole genome shotgun (WGS) entry which is preliminary data.</text>
</comment>